<feature type="transmembrane region" description="Helical" evidence="2">
    <location>
        <begin position="696"/>
        <end position="715"/>
    </location>
</feature>
<evidence type="ECO:0000256" key="3">
    <source>
        <dbReference type="SAM" id="SignalP"/>
    </source>
</evidence>
<dbReference type="Proteomes" id="UP000615446">
    <property type="component" value="Unassembled WGS sequence"/>
</dbReference>
<comment type="caution">
    <text evidence="4">The sequence shown here is derived from an EMBL/GenBank/DDBJ whole genome shotgun (WGS) entry which is preliminary data.</text>
</comment>
<dbReference type="STRING" id="94130.A0A2Z6RKJ6"/>
<feature type="coiled-coil region" evidence="1">
    <location>
        <begin position="940"/>
        <end position="970"/>
    </location>
</feature>
<evidence type="ECO:0000256" key="2">
    <source>
        <dbReference type="SAM" id="Phobius"/>
    </source>
</evidence>
<keyword evidence="2" id="KW-0812">Transmembrane</keyword>
<feature type="transmembrane region" description="Helical" evidence="2">
    <location>
        <begin position="751"/>
        <end position="772"/>
    </location>
</feature>
<reference evidence="4 6" key="1">
    <citation type="submission" date="2017-11" db="EMBL/GenBank/DDBJ databases">
        <title>The genome of Rhizophagus clarus HR1 reveals common genetic basis of auxotrophy among arbuscular mycorrhizal fungi.</title>
        <authorList>
            <person name="Kobayashi Y."/>
        </authorList>
    </citation>
    <scope>NUCLEOTIDE SEQUENCE [LARGE SCALE GENOMIC DNA]</scope>
    <source>
        <strain evidence="4 6">HR1</strain>
    </source>
</reference>
<protein>
    <submittedName>
        <fullName evidence="4">Uncharacterized protein</fullName>
    </submittedName>
</protein>
<dbReference type="Proteomes" id="UP000247702">
    <property type="component" value="Unassembled WGS sequence"/>
</dbReference>
<evidence type="ECO:0000256" key="1">
    <source>
        <dbReference type="SAM" id="Coils"/>
    </source>
</evidence>
<proteinExistence type="predicted"/>
<feature type="coiled-coil region" evidence="1">
    <location>
        <begin position="824"/>
        <end position="916"/>
    </location>
</feature>
<keyword evidence="6" id="KW-1185">Reference proteome</keyword>
<evidence type="ECO:0000313" key="6">
    <source>
        <dbReference type="Proteomes" id="UP000247702"/>
    </source>
</evidence>
<dbReference type="OrthoDB" id="2357654at2759"/>
<dbReference type="EMBL" id="BLAL01000169">
    <property type="protein sequence ID" value="GES87511.1"/>
    <property type="molecule type" value="Genomic_DNA"/>
</dbReference>
<feature type="signal peptide" evidence="3">
    <location>
        <begin position="1"/>
        <end position="21"/>
    </location>
</feature>
<sequence length="1178" mass="133916">MKLYFIFLLLIILSTTLPVKSSITFEEPQPETPSTPRVLNTAFYDDGTIVVRIVRVNYTTPSSICVEERLSIRTVYPNGTTKGFDLSSDTLDIQPFNFCLLPQFNPLRFYSVKENLLLITYVIAEDVNNPYTYNDWGMIIDLDGVIRSKARLSSSFVNTTTNIWLPAQDSITLNVHRDNGFLRMVPKSGTNYLILQQFVVDENDVIQTLAETYLDYNASPIEAAATMDGGYAIIFPDYEPITSTFDPYMSIKGFFLQNGNPEKQGPFVLYQTQNQISNIILLDCDFTKVGYGQTCILVFNAVPATNQNTFVKIDFLSTGTVYNTTVFQNPADLTDFSIQALDYGGYFLFSTTQPSSGSNLDLYGYILDDHGNRYNWNLPYPSLTDEGGSIFVLPNNTLVIPQPEVGQTWSLLTTDLYKIESARDHGYGNLHIFATTPNISDVIDPSQFQTLTVKYYDKVDLTTNRNVTILQDDGSGHGIIRQTASSIINNGDFIKAIDDYTIQITVIDSTFNQPNTKYYVKIDDGFVKSRDLQEPILGIQDTAWNFITMPEDSGSKGITNYYEKKVNASSINGKVRLTADATTYFKTFKHDPIKVKEFFDNLTQELANAVPVSPGRITSNLKHEIDTTVSPEQYVISINIKKAKNKTERSVNSVADDLNTLIQNKIVTVIGTGEFTNYLDDQYGYQTIPRWIEENLSSFLISLAVNIAYIILAFWCKTFAIYSCCNAIEKFVTTILFTSVSAGSVENIFESSLFFVTFPFIVNLGFAFRIVFDELMRHDIRKLIDELEHDLKEVDNPTEPEKDNGETKLINKFNRSNSTFTNVVREIRKELVRVKRELEDVNKLTEKLKDVNNKLKDQNRNVKDTVKELKEINDLVGELLQVDDSMKELLEISKYLDKLENSLDKLKKIDEESKDTVIRNIIETFTGSLKGELEKIETPISKIKDELRNVEELKEQIDEAKELINGLEDNDLTKELLEGFDDLKKEMQDFNYHAGSNNDKKSGYEEDDVVEKCLNCVNFTIEIKDKIIEGIQDRILEKVQDRIDSNQQKKYRKLSQWLRDYKDNQVIVITSTILAGVDTSHMELLGSNLRIAIPSINFCCFKTKRIDIDFDAKLSHAAKNSLYWGGIVNLFIDDISVIIIQSYYVSQVVSLGYTPVYTVAKSIIHLFTNLYSISKHKP</sequence>
<keyword evidence="2" id="KW-0472">Membrane</keyword>
<keyword evidence="3" id="KW-0732">Signal</keyword>
<dbReference type="AlphaFoldDB" id="A0A2Z6RKJ6"/>
<reference evidence="5" key="2">
    <citation type="submission" date="2019-10" db="EMBL/GenBank/DDBJ databases">
        <title>Conservation and host-specific expression of non-tandemly repeated heterogenous ribosome RNA gene in arbuscular mycorrhizal fungi.</title>
        <authorList>
            <person name="Maeda T."/>
            <person name="Kobayashi Y."/>
            <person name="Nakagawa T."/>
            <person name="Ezawa T."/>
            <person name="Yamaguchi K."/>
            <person name="Bino T."/>
            <person name="Nishimoto Y."/>
            <person name="Shigenobu S."/>
            <person name="Kawaguchi M."/>
        </authorList>
    </citation>
    <scope>NUCLEOTIDE SEQUENCE</scope>
    <source>
        <strain evidence="5">HR1</strain>
    </source>
</reference>
<gene>
    <name evidence="5" type="ORF">RCL2_001450200</name>
    <name evidence="4" type="ORF">RclHR1_05040007</name>
</gene>
<evidence type="ECO:0000313" key="5">
    <source>
        <dbReference type="EMBL" id="GES87511.1"/>
    </source>
</evidence>
<dbReference type="EMBL" id="BEXD01003876">
    <property type="protein sequence ID" value="GBC03266.1"/>
    <property type="molecule type" value="Genomic_DNA"/>
</dbReference>
<organism evidence="4 6">
    <name type="scientific">Rhizophagus clarus</name>
    <dbReference type="NCBI Taxonomy" id="94130"/>
    <lineage>
        <taxon>Eukaryota</taxon>
        <taxon>Fungi</taxon>
        <taxon>Fungi incertae sedis</taxon>
        <taxon>Mucoromycota</taxon>
        <taxon>Glomeromycotina</taxon>
        <taxon>Glomeromycetes</taxon>
        <taxon>Glomerales</taxon>
        <taxon>Glomeraceae</taxon>
        <taxon>Rhizophagus</taxon>
    </lineage>
</organism>
<feature type="chain" id="PRO_5036327584" evidence="3">
    <location>
        <begin position="22"/>
        <end position="1178"/>
    </location>
</feature>
<keyword evidence="1" id="KW-0175">Coiled coil</keyword>
<name>A0A2Z6RKJ6_9GLOM</name>
<accession>A0A2Z6RKJ6</accession>
<keyword evidence="2" id="KW-1133">Transmembrane helix</keyword>
<evidence type="ECO:0000313" key="4">
    <source>
        <dbReference type="EMBL" id="GBC03266.1"/>
    </source>
</evidence>